<gene>
    <name evidence="2" type="ORF">BRAN1462_LOCUS18048</name>
</gene>
<feature type="region of interest" description="Disordered" evidence="1">
    <location>
        <begin position="273"/>
        <end position="306"/>
    </location>
</feature>
<reference evidence="2" key="1">
    <citation type="submission" date="2021-01" db="EMBL/GenBank/DDBJ databases">
        <authorList>
            <person name="Corre E."/>
            <person name="Pelletier E."/>
            <person name="Niang G."/>
            <person name="Scheremetjew M."/>
            <person name="Finn R."/>
            <person name="Kale V."/>
            <person name="Holt S."/>
            <person name="Cochrane G."/>
            <person name="Meng A."/>
            <person name="Brown T."/>
            <person name="Cohen L."/>
        </authorList>
    </citation>
    <scope>NUCLEOTIDE SEQUENCE</scope>
    <source>
        <strain evidence="2">RCC3387</strain>
    </source>
</reference>
<proteinExistence type="predicted"/>
<dbReference type="AlphaFoldDB" id="A0A7S2NLC2"/>
<sequence>MGTVWYGLIASILCSRYVGSPHRRSVQSRLARLFDSQASARAAASIAGLVGECSAAAAMHQAGHRFRSVRLSDISFEDLADNTPNPALFELTEPTKLQSCDAFISHSWHDDPHAKWDALQTWRAQFILKHGREPSVWFDKCCIDQRNIDADLRCLPIFLSGCQALVVLCGDTYLTRLWCIVEIFAFVHMRRDIEDIQFTFLQQHQDLEVCSKVSHAPADVDSFDANRCVCSNEADKERMLNIIRAAYGDLDGFNVAMLGILKCAATGVGFSEQSDMSSALGSDSDPHNPSADEPNRDDSDDDLDNA</sequence>
<accession>A0A7S2NLC2</accession>
<evidence type="ECO:0008006" key="3">
    <source>
        <dbReference type="Google" id="ProtNLM"/>
    </source>
</evidence>
<organism evidence="2">
    <name type="scientific">Zooxanthella nutricula</name>
    <dbReference type="NCBI Taxonomy" id="1333877"/>
    <lineage>
        <taxon>Eukaryota</taxon>
        <taxon>Sar</taxon>
        <taxon>Alveolata</taxon>
        <taxon>Dinophyceae</taxon>
        <taxon>Peridiniales</taxon>
        <taxon>Peridiniales incertae sedis</taxon>
        <taxon>Zooxanthella</taxon>
    </lineage>
</organism>
<name>A0A7S2NLC2_9DINO</name>
<dbReference type="EMBL" id="HBGW01028367">
    <property type="protein sequence ID" value="CAD9547666.1"/>
    <property type="molecule type" value="Transcribed_RNA"/>
</dbReference>
<evidence type="ECO:0000313" key="2">
    <source>
        <dbReference type="EMBL" id="CAD9547666.1"/>
    </source>
</evidence>
<protein>
    <recommendedName>
        <fullName evidence="3">TIR domain-containing protein</fullName>
    </recommendedName>
</protein>
<evidence type="ECO:0000256" key="1">
    <source>
        <dbReference type="SAM" id="MobiDB-lite"/>
    </source>
</evidence>